<proteinExistence type="predicted"/>
<evidence type="ECO:0000256" key="2">
    <source>
        <dbReference type="SAM" id="SignalP"/>
    </source>
</evidence>
<feature type="signal peptide" evidence="2">
    <location>
        <begin position="1"/>
        <end position="25"/>
    </location>
</feature>
<dbReference type="AlphaFoldDB" id="A0A4U7JAG2"/>
<dbReference type="KEGG" id="rher:EHE19_018570"/>
<keyword evidence="2" id="KW-0732">Signal</keyword>
<name>A0A4U7JAG2_9FIRM</name>
<dbReference type="EMBL" id="CP061336">
    <property type="protein sequence ID" value="QNU66811.1"/>
    <property type="molecule type" value="Genomic_DNA"/>
</dbReference>
<reference evidence="3 4" key="1">
    <citation type="submission" date="2020-09" db="EMBL/GenBank/DDBJ databases">
        <title>Characterization and genome sequencing of Ruminiclostridium sp. nov. MA18.</title>
        <authorList>
            <person name="Rettenmaier R."/>
            <person name="Kowollik M.-L."/>
            <person name="Liebl W."/>
            <person name="Zverlov V."/>
        </authorList>
    </citation>
    <scope>NUCLEOTIDE SEQUENCE [LARGE SCALE GENOMIC DNA]</scope>
    <source>
        <strain evidence="3 4">MA18</strain>
    </source>
</reference>
<keyword evidence="1" id="KW-0175">Coiled coil</keyword>
<dbReference type="OrthoDB" id="1949384at2"/>
<evidence type="ECO:0000313" key="3">
    <source>
        <dbReference type="EMBL" id="QNU66811.1"/>
    </source>
</evidence>
<evidence type="ECO:0000313" key="4">
    <source>
        <dbReference type="Proteomes" id="UP000306409"/>
    </source>
</evidence>
<dbReference type="SUPFAM" id="SSF56954">
    <property type="entry name" value="Outer membrane efflux proteins (OEP)"/>
    <property type="match status" value="1"/>
</dbReference>
<dbReference type="RefSeq" id="WP_137698635.1">
    <property type="nucleotide sequence ID" value="NZ_CP061336.1"/>
</dbReference>
<dbReference type="GO" id="GO:0015562">
    <property type="term" value="F:efflux transmembrane transporter activity"/>
    <property type="evidence" value="ECO:0007669"/>
    <property type="project" value="InterPro"/>
</dbReference>
<gene>
    <name evidence="3" type="ORF">EHE19_018570</name>
</gene>
<accession>A0A4U7JAG2</accession>
<sequence>MQKRKLAGLLLTFSVVVSLFSPVFAVEQEVKAEPIVLSLEVAQQKAVENDNSIIKTNRTIKNLIENNDYTYKEGLFDISDAADSIDDLYNRLKNGRAMNSQEYGKLCILYTMYGDTEYFSGKEDLTKYMNPNRFAKYSLWANVMKLSLSNQITEDTIRYQTRVLYDNILSIQGQLENFKRSVELQEKMYKQQKSRYDVGELSKVTIDTAYKQLQISRLEVNKLTRTIDNLEMDLKRLIGLPIDSQIVLSDYSKNNIEKLEDYDTYLNRALINRNEILLAKINYGVAKNEAYTVNEAYSNNPWNVSTQLNKSFAEQKINEAELSISISKETVLQSINTAYIDAKYKKEEMDICKAKLNYENEQYRITSEKYKNKLISETELKNREIGKLSALTAYNDAVRAYNLSVTSLQQASGLGIASMADA</sequence>
<keyword evidence="4" id="KW-1185">Reference proteome</keyword>
<organism evidence="3 4">
    <name type="scientific">Ruminiclostridium herbifermentans</name>
    <dbReference type="NCBI Taxonomy" id="2488810"/>
    <lineage>
        <taxon>Bacteria</taxon>
        <taxon>Bacillati</taxon>
        <taxon>Bacillota</taxon>
        <taxon>Clostridia</taxon>
        <taxon>Eubacteriales</taxon>
        <taxon>Oscillospiraceae</taxon>
        <taxon>Ruminiclostridium</taxon>
    </lineage>
</organism>
<feature type="coiled-coil region" evidence="1">
    <location>
        <begin position="175"/>
        <end position="240"/>
    </location>
</feature>
<protein>
    <submittedName>
        <fullName evidence="3">TolC family protein</fullName>
    </submittedName>
</protein>
<dbReference type="Proteomes" id="UP000306409">
    <property type="component" value="Chromosome"/>
</dbReference>
<feature type="chain" id="PRO_5035286391" evidence="2">
    <location>
        <begin position="26"/>
        <end position="422"/>
    </location>
</feature>
<dbReference type="Gene3D" id="1.20.1600.10">
    <property type="entry name" value="Outer membrane efflux proteins (OEP)"/>
    <property type="match status" value="1"/>
</dbReference>
<evidence type="ECO:0000256" key="1">
    <source>
        <dbReference type="SAM" id="Coils"/>
    </source>
</evidence>